<dbReference type="InterPro" id="IPR038989">
    <property type="entry name" value="UbiJ"/>
</dbReference>
<protein>
    <recommendedName>
        <fullName evidence="2">SCP2 domain-containing protein</fullName>
    </recommendedName>
</protein>
<dbReference type="AlphaFoldDB" id="A0A5B8RIW5"/>
<keyword evidence="1" id="KW-0175">Coiled coil</keyword>
<dbReference type="HAMAP" id="MF_02215">
    <property type="entry name" value="UbiJ"/>
    <property type="match status" value="1"/>
</dbReference>
<dbReference type="Pfam" id="PF02036">
    <property type="entry name" value="SCP2"/>
    <property type="match status" value="1"/>
</dbReference>
<accession>A0A5B8RIW5</accession>
<sequence length="205" mass="22420">MLGTGVMRVVEGALNRVLALDPETPHRLAPLTGRSLAVRLSEPTVAARVHFLADGLRLAQPGEAETADAEVEATLAGLATLATSRGRRSRDVVFRGDVGVIQEVRALFTELDVDWEEQLSRITGDVIAHQVGRGVRGGRRWGERTAAAFVQDVGAYLTEERRLLPPAAEADAFIRDVDRLRADTDRLEARIRRLERRRGGAGGER</sequence>
<dbReference type="InterPro" id="IPR003033">
    <property type="entry name" value="SCP2_sterol-bd_dom"/>
</dbReference>
<reference evidence="3" key="1">
    <citation type="submission" date="2019-06" db="EMBL/GenBank/DDBJ databases">
        <authorList>
            <person name="Murdoch R.W."/>
            <person name="Fathepure B."/>
        </authorList>
    </citation>
    <scope>NUCLEOTIDE SEQUENCE</scope>
</reference>
<dbReference type="PANTHER" id="PTHR38693:SF1">
    <property type="entry name" value="UBIQUINONE BIOSYNTHESIS ACCESSORY FACTOR UBIJ"/>
    <property type="match status" value="1"/>
</dbReference>
<name>A0A5B8RIW5_9ZZZZ</name>
<evidence type="ECO:0000259" key="2">
    <source>
        <dbReference type="Pfam" id="PF02036"/>
    </source>
</evidence>
<feature type="coiled-coil region" evidence="1">
    <location>
        <begin position="170"/>
        <end position="197"/>
    </location>
</feature>
<gene>
    <name evidence="3" type="ORF">KBTEX_03078</name>
</gene>
<evidence type="ECO:0000256" key="1">
    <source>
        <dbReference type="SAM" id="Coils"/>
    </source>
</evidence>
<dbReference type="PANTHER" id="PTHR38693">
    <property type="entry name" value="UBIQUINONE BIOSYNTHESIS PROTEIN UBIJ"/>
    <property type="match status" value="1"/>
</dbReference>
<evidence type="ECO:0000313" key="3">
    <source>
        <dbReference type="EMBL" id="QEA06737.1"/>
    </source>
</evidence>
<feature type="domain" description="SCP2" evidence="2">
    <location>
        <begin position="14"/>
        <end position="108"/>
    </location>
</feature>
<proteinExistence type="inferred from homology"/>
<organism evidence="3">
    <name type="scientific">uncultured organism</name>
    <dbReference type="NCBI Taxonomy" id="155900"/>
    <lineage>
        <taxon>unclassified sequences</taxon>
        <taxon>environmental samples</taxon>
    </lineage>
</organism>
<dbReference type="EMBL" id="MN079166">
    <property type="protein sequence ID" value="QEA06737.1"/>
    <property type="molecule type" value="Genomic_DNA"/>
</dbReference>
<dbReference type="GO" id="GO:0006744">
    <property type="term" value="P:ubiquinone biosynthetic process"/>
    <property type="evidence" value="ECO:0007669"/>
    <property type="project" value="InterPro"/>
</dbReference>